<keyword evidence="6" id="KW-1185">Reference proteome</keyword>
<evidence type="ECO:0000313" key="5">
    <source>
        <dbReference type="EMBL" id="WLR44169.1"/>
    </source>
</evidence>
<dbReference type="Proteomes" id="UP001197974">
    <property type="component" value="Chromosome"/>
</dbReference>
<accession>A0ABY9JXQ2</accession>
<dbReference type="InterPro" id="IPR036388">
    <property type="entry name" value="WH-like_DNA-bd_sf"/>
</dbReference>
<dbReference type="CDD" id="cd07377">
    <property type="entry name" value="WHTH_GntR"/>
    <property type="match status" value="1"/>
</dbReference>
<dbReference type="PANTHER" id="PTHR43537">
    <property type="entry name" value="TRANSCRIPTIONAL REGULATOR, GNTR FAMILY"/>
    <property type="match status" value="1"/>
</dbReference>
<dbReference type="PRINTS" id="PR00035">
    <property type="entry name" value="HTHGNTR"/>
</dbReference>
<dbReference type="RefSeq" id="WP_226539190.1">
    <property type="nucleotide sequence ID" value="NZ_CP129013.1"/>
</dbReference>
<evidence type="ECO:0000256" key="2">
    <source>
        <dbReference type="ARBA" id="ARBA00023125"/>
    </source>
</evidence>
<proteinExistence type="predicted"/>
<gene>
    <name evidence="5" type="ORF">LC087_08875</name>
</gene>
<dbReference type="InterPro" id="IPR036390">
    <property type="entry name" value="WH_DNA-bd_sf"/>
</dbReference>
<evidence type="ECO:0000259" key="4">
    <source>
        <dbReference type="PROSITE" id="PS50949"/>
    </source>
</evidence>
<feature type="domain" description="HTH gntR-type" evidence="4">
    <location>
        <begin position="6"/>
        <end position="74"/>
    </location>
</feature>
<evidence type="ECO:0000256" key="3">
    <source>
        <dbReference type="ARBA" id="ARBA00023163"/>
    </source>
</evidence>
<evidence type="ECO:0000313" key="6">
    <source>
        <dbReference type="Proteomes" id="UP001197974"/>
    </source>
</evidence>
<protein>
    <submittedName>
        <fullName evidence="5">GntR family transcriptional regulator</fullName>
    </submittedName>
</protein>
<dbReference type="SUPFAM" id="SSF46785">
    <property type="entry name" value="Winged helix' DNA-binding domain"/>
    <property type="match status" value="1"/>
</dbReference>
<dbReference type="PANTHER" id="PTHR43537:SF54">
    <property type="entry name" value="TRANSCRIPTIONAL REGULATOR, GNTR FAMILY"/>
    <property type="match status" value="1"/>
</dbReference>
<dbReference type="Gene3D" id="1.10.10.10">
    <property type="entry name" value="Winged helix-like DNA-binding domain superfamily/Winged helix DNA-binding domain"/>
    <property type="match status" value="1"/>
</dbReference>
<name>A0ABY9JXQ2_9BACI</name>
<evidence type="ECO:0000256" key="1">
    <source>
        <dbReference type="ARBA" id="ARBA00023015"/>
    </source>
</evidence>
<keyword evidence="3" id="KW-0804">Transcription</keyword>
<organism evidence="5 6">
    <name type="scientific">Bacillus carboniphilus</name>
    <dbReference type="NCBI Taxonomy" id="86663"/>
    <lineage>
        <taxon>Bacteria</taxon>
        <taxon>Bacillati</taxon>
        <taxon>Bacillota</taxon>
        <taxon>Bacilli</taxon>
        <taxon>Bacillales</taxon>
        <taxon>Bacillaceae</taxon>
        <taxon>Bacillus</taxon>
    </lineage>
</organism>
<keyword evidence="2" id="KW-0238">DNA-binding</keyword>
<dbReference type="PROSITE" id="PS50949">
    <property type="entry name" value="HTH_GNTR"/>
    <property type="match status" value="1"/>
</dbReference>
<dbReference type="InterPro" id="IPR000524">
    <property type="entry name" value="Tscrpt_reg_HTH_GntR"/>
</dbReference>
<sequence>MTTLKSKVYIQIVNQLRTIIQSDSLQPGDKLPSERELASRLQVGRSSVREALRSLELLGIIETRRGEGTYLKDFHDHHLVRVLGTFILGDKKALTDMLALNELLEIDAIHSFLDRNKERLPITISSQVDNEREWMEEILRQANNFLKYRIWVVLNEYIMEALSHSLEEPTERHRALLDAINDEDRDRVDSAYEYISLKRLFKKF</sequence>
<reference evidence="5 6" key="1">
    <citation type="submission" date="2023-06" db="EMBL/GenBank/DDBJ databases">
        <title>Five Gram-positive bacteria isolated from mangrove sediments in Shenzhen, Guangdong, China.</title>
        <authorList>
            <person name="Yu S."/>
            <person name="Zheng W."/>
            <person name="Huang Y."/>
        </authorList>
    </citation>
    <scope>NUCLEOTIDE SEQUENCE [LARGE SCALE GENOMIC DNA]</scope>
    <source>
        <strain evidence="5 6">SaN35-3</strain>
    </source>
</reference>
<dbReference type="Pfam" id="PF00392">
    <property type="entry name" value="GntR"/>
    <property type="match status" value="1"/>
</dbReference>
<dbReference type="SMART" id="SM00345">
    <property type="entry name" value="HTH_GNTR"/>
    <property type="match status" value="1"/>
</dbReference>
<dbReference type="EMBL" id="CP129013">
    <property type="protein sequence ID" value="WLR44169.1"/>
    <property type="molecule type" value="Genomic_DNA"/>
</dbReference>
<keyword evidence="1" id="KW-0805">Transcription regulation</keyword>